<evidence type="ECO:0000256" key="3">
    <source>
        <dbReference type="ARBA" id="ARBA00022737"/>
    </source>
</evidence>
<dbReference type="SUPFAM" id="SSF48371">
    <property type="entry name" value="ARM repeat"/>
    <property type="match status" value="1"/>
</dbReference>
<dbReference type="GO" id="GO:0006623">
    <property type="term" value="P:protein targeting to vacuole"/>
    <property type="evidence" value="ECO:0007669"/>
    <property type="project" value="TreeGrafter"/>
</dbReference>
<keyword evidence="1" id="KW-0808">Transferase</keyword>
<dbReference type="GO" id="GO:0034271">
    <property type="term" value="C:phosphatidylinositol 3-kinase complex, class III, type I"/>
    <property type="evidence" value="ECO:0007669"/>
    <property type="project" value="TreeGrafter"/>
</dbReference>
<keyword evidence="2" id="KW-0853">WD repeat</keyword>
<dbReference type="GO" id="GO:0071561">
    <property type="term" value="C:nucleus-vacuole junction"/>
    <property type="evidence" value="ECO:0007669"/>
    <property type="project" value="TreeGrafter"/>
</dbReference>
<dbReference type="Gene3D" id="1.25.10.10">
    <property type="entry name" value="Leucine-rich Repeat Variant"/>
    <property type="match status" value="1"/>
</dbReference>
<dbReference type="GO" id="GO:0005524">
    <property type="term" value="F:ATP binding"/>
    <property type="evidence" value="ECO:0007669"/>
    <property type="project" value="InterPro"/>
</dbReference>
<name>A0A1I7ZP08_9BILA</name>
<keyword evidence="1" id="KW-0723">Serine/threonine-protein kinase</keyword>
<dbReference type="AlphaFoldDB" id="A0A1I7ZP08"/>
<dbReference type="InterPro" id="IPR045162">
    <property type="entry name" value="Vps15-like"/>
</dbReference>
<dbReference type="InterPro" id="IPR055231">
    <property type="entry name" value="2AA_helical"/>
</dbReference>
<dbReference type="InterPro" id="IPR016024">
    <property type="entry name" value="ARM-type_fold"/>
</dbReference>
<keyword evidence="1" id="KW-0418">Kinase</keyword>
<evidence type="ECO:0000259" key="4">
    <source>
        <dbReference type="PROSITE" id="PS50011"/>
    </source>
</evidence>
<organism evidence="5 6">
    <name type="scientific">Steinernema glaseri</name>
    <dbReference type="NCBI Taxonomy" id="37863"/>
    <lineage>
        <taxon>Eukaryota</taxon>
        <taxon>Metazoa</taxon>
        <taxon>Ecdysozoa</taxon>
        <taxon>Nematoda</taxon>
        <taxon>Chromadorea</taxon>
        <taxon>Rhabditida</taxon>
        <taxon>Tylenchina</taxon>
        <taxon>Panagrolaimomorpha</taxon>
        <taxon>Strongyloidoidea</taxon>
        <taxon>Steinernematidae</taxon>
        <taxon>Steinernema</taxon>
    </lineage>
</organism>
<protein>
    <submittedName>
        <fullName evidence="6">Protein kinase domain-containing protein</fullName>
    </submittedName>
</protein>
<dbReference type="PANTHER" id="PTHR17583:SF0">
    <property type="entry name" value="PHOSPHOINOSITIDE 3-KINASE REGULATORY SUBUNIT 4"/>
    <property type="match status" value="1"/>
</dbReference>
<dbReference type="InterPro" id="IPR011989">
    <property type="entry name" value="ARM-like"/>
</dbReference>
<dbReference type="PANTHER" id="PTHR17583">
    <property type="entry name" value="PHOSPHOINOSITIDE 3-KINASE REGULATORY SUBUNIT 4"/>
    <property type="match status" value="1"/>
</dbReference>
<proteinExistence type="predicted"/>
<sequence length="406" mass="45795">MDNPSNFTFYFDTSRRRYCYLAPERFQTTSEVQRLPGEYSEFTEGLTHEMDVYSMACVIIELYTDGKCPFYFGDQLLSYVLSDDSSPAVTEYVTTALQGVPEPLHPLLRVMLAKDPQGRRGWLEEFDKLNGPYFPNIFDDFVYEYFQSFRAKPPTLTNLATLSDAEQPTSGKILSMEADETISKLSSDFSSIWEKLEAVGGTHPDIVVLFVSLLTSELRALRSLPAKLEAVRLLKKFAEISSAYIVTERILPSLICSLFDPFVHVRCEAIYLLADTVELLKESPKEGYRLFADYLFPKLKNAANDKSVYVRMALAHNLGRFAQCSLRFIRDLTSTLSDVETFADGSDSELDTPAKAKQTLQQAINEIFVALCTNGDNNVRLCLVSQNTTLQLCDFFAVTDGTYLSV</sequence>
<dbReference type="Gene3D" id="1.10.510.10">
    <property type="entry name" value="Transferase(Phosphotransferase) domain 1"/>
    <property type="match status" value="1"/>
</dbReference>
<evidence type="ECO:0000256" key="2">
    <source>
        <dbReference type="ARBA" id="ARBA00022574"/>
    </source>
</evidence>
<dbReference type="GO" id="GO:0004674">
    <property type="term" value="F:protein serine/threonine kinase activity"/>
    <property type="evidence" value="ECO:0007669"/>
    <property type="project" value="UniProtKB-KW"/>
</dbReference>
<dbReference type="Pfam" id="PF22956">
    <property type="entry name" value="VPS15-like_hel"/>
    <property type="match status" value="1"/>
</dbReference>
<dbReference type="GO" id="GO:0045324">
    <property type="term" value="P:late endosome to vacuole transport"/>
    <property type="evidence" value="ECO:0007669"/>
    <property type="project" value="InterPro"/>
</dbReference>
<evidence type="ECO:0000313" key="5">
    <source>
        <dbReference type="Proteomes" id="UP000095287"/>
    </source>
</evidence>
<dbReference type="InterPro" id="IPR011009">
    <property type="entry name" value="Kinase-like_dom_sf"/>
</dbReference>
<accession>A0A1I7ZP08</accession>
<dbReference type="GO" id="GO:0005770">
    <property type="term" value="C:late endosome"/>
    <property type="evidence" value="ECO:0007669"/>
    <property type="project" value="TreeGrafter"/>
</dbReference>
<dbReference type="GO" id="GO:0016236">
    <property type="term" value="P:macroautophagy"/>
    <property type="evidence" value="ECO:0007669"/>
    <property type="project" value="InterPro"/>
</dbReference>
<feature type="domain" description="Protein kinase" evidence="4">
    <location>
        <begin position="1"/>
        <end position="134"/>
    </location>
</feature>
<dbReference type="Proteomes" id="UP000095287">
    <property type="component" value="Unplaced"/>
</dbReference>
<dbReference type="InterPro" id="IPR000719">
    <property type="entry name" value="Prot_kinase_dom"/>
</dbReference>
<reference evidence="6" key="1">
    <citation type="submission" date="2016-11" db="UniProtKB">
        <authorList>
            <consortium name="WormBaseParasite"/>
        </authorList>
    </citation>
    <scope>IDENTIFICATION</scope>
</reference>
<evidence type="ECO:0000313" key="6">
    <source>
        <dbReference type="WBParaSite" id="L893_g28386.t1"/>
    </source>
</evidence>
<dbReference type="PROSITE" id="PS50011">
    <property type="entry name" value="PROTEIN_KINASE_DOM"/>
    <property type="match status" value="1"/>
</dbReference>
<dbReference type="GO" id="GO:0034272">
    <property type="term" value="C:phosphatidylinositol 3-kinase complex, class III, type II"/>
    <property type="evidence" value="ECO:0007669"/>
    <property type="project" value="TreeGrafter"/>
</dbReference>
<keyword evidence="5" id="KW-1185">Reference proteome</keyword>
<keyword evidence="3" id="KW-0677">Repeat</keyword>
<dbReference type="WBParaSite" id="L893_g28386.t1">
    <property type="protein sequence ID" value="L893_g28386.t1"/>
    <property type="gene ID" value="L893_g28386"/>
</dbReference>
<dbReference type="SUPFAM" id="SSF56112">
    <property type="entry name" value="Protein kinase-like (PK-like)"/>
    <property type="match status" value="1"/>
</dbReference>
<evidence type="ECO:0000256" key="1">
    <source>
        <dbReference type="ARBA" id="ARBA00022527"/>
    </source>
</evidence>